<evidence type="ECO:0000313" key="3">
    <source>
        <dbReference type="Proteomes" id="UP000663505"/>
    </source>
</evidence>
<dbReference type="AlphaFoldDB" id="A0A9X7VYY4"/>
<name>A0A9X7VYY4_9BACL</name>
<protein>
    <submittedName>
        <fullName evidence="2">Pyridoxamine 5'-phosphate oxidase family protein</fullName>
    </submittedName>
</protein>
<dbReference type="InterPro" id="IPR012349">
    <property type="entry name" value="Split_barrel_FMN-bd"/>
</dbReference>
<dbReference type="KEGG" id="afx:JZ786_23835"/>
<gene>
    <name evidence="2" type="ORF">JZ786_23835</name>
</gene>
<dbReference type="PANTHER" id="PTHR42815:SF2">
    <property type="entry name" value="FAD-BINDING, PUTATIVE (AFU_ORTHOLOGUE AFUA_6G07600)-RELATED"/>
    <property type="match status" value="1"/>
</dbReference>
<dbReference type="EMBL" id="CP071182">
    <property type="protein sequence ID" value="QSO47380.1"/>
    <property type="molecule type" value="Genomic_DNA"/>
</dbReference>
<dbReference type="SUPFAM" id="SSF50475">
    <property type="entry name" value="FMN-binding split barrel"/>
    <property type="match status" value="1"/>
</dbReference>
<dbReference type="Proteomes" id="UP000663505">
    <property type="component" value="Chromosome"/>
</dbReference>
<dbReference type="Gene3D" id="2.30.110.10">
    <property type="entry name" value="Electron Transport, Fmn-binding Protein, Chain A"/>
    <property type="match status" value="1"/>
</dbReference>
<keyword evidence="3" id="KW-1185">Reference proteome</keyword>
<dbReference type="RefSeq" id="WP_206656732.1">
    <property type="nucleotide sequence ID" value="NZ_CP071182.1"/>
</dbReference>
<dbReference type="PANTHER" id="PTHR42815">
    <property type="entry name" value="FAD-BINDING, PUTATIVE (AFU_ORTHOLOGUE AFUA_6G07600)-RELATED"/>
    <property type="match status" value="1"/>
</dbReference>
<proteinExistence type="predicted"/>
<dbReference type="InterPro" id="IPR011576">
    <property type="entry name" value="Pyridox_Oxase_N"/>
</dbReference>
<evidence type="ECO:0000259" key="1">
    <source>
        <dbReference type="Pfam" id="PF01243"/>
    </source>
</evidence>
<dbReference type="Pfam" id="PF01243">
    <property type="entry name" value="PNPOx_N"/>
    <property type="match status" value="1"/>
</dbReference>
<accession>A0A9X7VYY4</accession>
<organism evidence="2 3">
    <name type="scientific">Alicyclobacillus mengziensis</name>
    <dbReference type="NCBI Taxonomy" id="2931921"/>
    <lineage>
        <taxon>Bacteria</taxon>
        <taxon>Bacillati</taxon>
        <taxon>Bacillota</taxon>
        <taxon>Bacilli</taxon>
        <taxon>Bacillales</taxon>
        <taxon>Alicyclobacillaceae</taxon>
        <taxon>Alicyclobacillus</taxon>
    </lineage>
</organism>
<reference evidence="2 3" key="1">
    <citation type="submission" date="2021-02" db="EMBL/GenBank/DDBJ databases">
        <title>Alicyclobacillus curvatus sp. nov. and Alicyclobacillus mengziensis sp. nov., two acidophilic bacteria isolated from acid mine drainage.</title>
        <authorList>
            <person name="Huang Y."/>
        </authorList>
    </citation>
    <scope>NUCLEOTIDE SEQUENCE [LARGE SCALE GENOMIC DNA]</scope>
    <source>
        <strain evidence="2 3">S30H14</strain>
    </source>
</reference>
<sequence>MYGSDGERRLQTRYGTQSRAYGFYNNQMLHKLNPLMADFIAKQQMMFISTADASGNCDSSFRAGEPGFVKVMNECTIVYPEYRGNGVYASLGNIIENPHVGLLFIDFFEDCIGLHVNGKAFIEEEIDGFEDVRAERWVRIKVEEAYIHCSKHIPLLQRLDKEIHWGTDNVEYKGGDYFKAKVTNAQDKS</sequence>
<feature type="domain" description="Pyridoxamine 5'-phosphate oxidase N-terminal" evidence="1">
    <location>
        <begin position="35"/>
        <end position="140"/>
    </location>
</feature>
<evidence type="ECO:0000313" key="2">
    <source>
        <dbReference type="EMBL" id="QSO47380.1"/>
    </source>
</evidence>